<dbReference type="SMART" id="SM00703">
    <property type="entry name" value="NRF"/>
    <property type="match status" value="1"/>
</dbReference>
<comment type="caution">
    <text evidence="4">The sequence shown here is derived from an EMBL/GenBank/DDBJ whole genome shotgun (WGS) entry which is preliminary data.</text>
</comment>
<evidence type="ECO:0000259" key="3">
    <source>
        <dbReference type="SMART" id="SM00703"/>
    </source>
</evidence>
<evidence type="ECO:0000256" key="1">
    <source>
        <dbReference type="SAM" id="Phobius"/>
    </source>
</evidence>
<keyword evidence="5" id="KW-1185">Reference proteome</keyword>
<feature type="transmembrane region" description="Helical" evidence="1">
    <location>
        <begin position="537"/>
        <end position="560"/>
    </location>
</feature>
<keyword evidence="1" id="KW-1133">Transmembrane helix</keyword>
<feature type="transmembrane region" description="Helical" evidence="1">
    <location>
        <begin position="613"/>
        <end position="632"/>
    </location>
</feature>
<evidence type="ECO:0000313" key="5">
    <source>
        <dbReference type="Proteomes" id="UP000024635"/>
    </source>
</evidence>
<dbReference type="PANTHER" id="PTHR11161">
    <property type="entry name" value="O-ACYLTRANSFERASE"/>
    <property type="match status" value="1"/>
</dbReference>
<evidence type="ECO:0000256" key="2">
    <source>
        <dbReference type="SAM" id="SignalP"/>
    </source>
</evidence>
<feature type="transmembrane region" description="Helical" evidence="1">
    <location>
        <begin position="572"/>
        <end position="593"/>
    </location>
</feature>
<keyword evidence="1" id="KW-0812">Transmembrane</keyword>
<dbReference type="GO" id="GO:0016747">
    <property type="term" value="F:acyltransferase activity, transferring groups other than amino-acyl groups"/>
    <property type="evidence" value="ECO:0007669"/>
    <property type="project" value="InterPro"/>
</dbReference>
<organism evidence="4 5">
    <name type="scientific">Ancylostoma ceylanicum</name>
    <dbReference type="NCBI Taxonomy" id="53326"/>
    <lineage>
        <taxon>Eukaryota</taxon>
        <taxon>Metazoa</taxon>
        <taxon>Ecdysozoa</taxon>
        <taxon>Nematoda</taxon>
        <taxon>Chromadorea</taxon>
        <taxon>Rhabditida</taxon>
        <taxon>Rhabditina</taxon>
        <taxon>Rhabditomorpha</taxon>
        <taxon>Strongyloidea</taxon>
        <taxon>Ancylostomatidae</taxon>
        <taxon>Ancylostomatinae</taxon>
        <taxon>Ancylostoma</taxon>
    </lineage>
</organism>
<feature type="transmembrane region" description="Helical" evidence="1">
    <location>
        <begin position="215"/>
        <end position="236"/>
    </location>
</feature>
<dbReference type="InterPro" id="IPR052728">
    <property type="entry name" value="O2_lipid_transport_reg"/>
</dbReference>
<feature type="signal peptide" evidence="2">
    <location>
        <begin position="1"/>
        <end position="20"/>
    </location>
</feature>
<dbReference type="InterPro" id="IPR006621">
    <property type="entry name" value="Nose-resist-to-fluoxetine_N"/>
</dbReference>
<feature type="transmembrane region" description="Helical" evidence="1">
    <location>
        <begin position="326"/>
        <end position="346"/>
    </location>
</feature>
<feature type="chain" id="PRO_5001490766" description="Nose resistant-to-fluoxetine protein N-terminal domain-containing protein" evidence="2">
    <location>
        <begin position="21"/>
        <end position="656"/>
    </location>
</feature>
<reference evidence="5" key="1">
    <citation type="journal article" date="2015" name="Nat. Genet.">
        <title>The genome and transcriptome of the zoonotic hookworm Ancylostoma ceylanicum identify infection-specific gene families.</title>
        <authorList>
            <person name="Schwarz E.M."/>
            <person name="Hu Y."/>
            <person name="Antoshechkin I."/>
            <person name="Miller M.M."/>
            <person name="Sternberg P.W."/>
            <person name="Aroian R.V."/>
        </authorList>
    </citation>
    <scope>NUCLEOTIDE SEQUENCE</scope>
    <source>
        <strain evidence="5">HY135</strain>
    </source>
</reference>
<sequence>MKLLLPLLLFLVAVTISVQCDSKMSHSELLAHLEKAVRTNHTEISPKCAKHMQQWALSLAKFSAAVVNCKRTPLPHLCDELQQQLLEENFYAFEQIDAFGRLPSNIAGLTRIAMGDYDECVSIISPRNKDYRAHFCWAHINLPVQRIMEATHKNISGLDYSCGSMTTDVLASVCMPRSCSEEDIHVMLNLLPEKIGWEAVCRVSCRPAEVPYTTGFWIVMSLLTLLVGIAILATFIEGSALRSGHSSGGDHVGTKYLLCFSLTSNARRIFSSPDRRKMIHGVDCMRFFSFTWVLAGHYILFCGFSDNSAALLKENDKLYYHIWTNGHFAVDTFFFLSGLMLSYMFLKSSTKEAIKTPRTWLLFYAHRYIRLTVPYSAFILFYTVVVPHLNTGPHEIFIMDESENCRKNWWTNLLYVSNFLGTREQCISLSWYLSNDMQIYVLSPIFLVPFIFSPLGGFLVLVALSIISIALTYYTMFAFKMPGTAIRVGNLNEAGMTDFMYYVYEASYIRVTPYLVGVAVGYILLKTRNTMVVLKKNLAPVLWVVAFAMAIAVIFIPYNYQRGQYWTEFQCATYHSFARVGWALSLAWVVFAINNGYGGGIGKFMSLPFWTPLGRLTYCGYLCHIMVITFLVNMERKIIHYEGLGEVVRFLHIQDG</sequence>
<dbReference type="PANTHER" id="PTHR11161:SF0">
    <property type="entry name" value="O-ACYLTRANSFERASE LIKE PROTEIN"/>
    <property type="match status" value="1"/>
</dbReference>
<dbReference type="Proteomes" id="UP000024635">
    <property type="component" value="Unassembled WGS sequence"/>
</dbReference>
<feature type="transmembrane region" description="Helical" evidence="1">
    <location>
        <begin position="508"/>
        <end position="525"/>
    </location>
</feature>
<evidence type="ECO:0000313" key="4">
    <source>
        <dbReference type="EMBL" id="EYC27765.1"/>
    </source>
</evidence>
<dbReference type="Pfam" id="PF01757">
    <property type="entry name" value="Acyl_transf_3"/>
    <property type="match status" value="1"/>
</dbReference>
<gene>
    <name evidence="4" type="primary">Acey_s0008.g171</name>
    <name evidence="4" type="ORF">Y032_0008g171</name>
</gene>
<feature type="domain" description="Nose resistant-to-fluoxetine protein N-terminal" evidence="3">
    <location>
        <begin position="75"/>
        <end position="203"/>
    </location>
</feature>
<dbReference type="Pfam" id="PF20146">
    <property type="entry name" value="NRF"/>
    <property type="match status" value="1"/>
</dbReference>
<dbReference type="AlphaFoldDB" id="A0A016VK06"/>
<protein>
    <recommendedName>
        <fullName evidence="3">Nose resistant-to-fluoxetine protein N-terminal domain-containing protein</fullName>
    </recommendedName>
</protein>
<name>A0A016VK06_9BILA</name>
<keyword evidence="2" id="KW-0732">Signal</keyword>
<dbReference type="InterPro" id="IPR002656">
    <property type="entry name" value="Acyl_transf_3_dom"/>
</dbReference>
<feature type="transmembrane region" description="Helical" evidence="1">
    <location>
        <begin position="285"/>
        <end position="306"/>
    </location>
</feature>
<feature type="transmembrane region" description="Helical" evidence="1">
    <location>
        <begin position="367"/>
        <end position="385"/>
    </location>
</feature>
<accession>A0A016VK06</accession>
<proteinExistence type="predicted"/>
<dbReference type="OrthoDB" id="207378at2759"/>
<dbReference type="EMBL" id="JARK01001344">
    <property type="protein sequence ID" value="EYC27765.1"/>
    <property type="molecule type" value="Genomic_DNA"/>
</dbReference>
<keyword evidence="1" id="KW-0472">Membrane</keyword>
<feature type="transmembrane region" description="Helical" evidence="1">
    <location>
        <begin position="439"/>
        <end position="471"/>
    </location>
</feature>